<feature type="chain" id="PRO_5012288947" evidence="11">
    <location>
        <begin position="21"/>
        <end position="370"/>
    </location>
</feature>
<keyword evidence="4" id="KW-1134">Transmembrane beta strand</keyword>
<dbReference type="InterPro" id="IPR002299">
    <property type="entry name" value="Porin_Neis"/>
</dbReference>
<evidence type="ECO:0000313" key="15">
    <source>
        <dbReference type="Proteomes" id="UP000216354"/>
    </source>
</evidence>
<evidence type="ECO:0000256" key="10">
    <source>
        <dbReference type="ARBA" id="ARBA00023237"/>
    </source>
</evidence>
<keyword evidence="9" id="KW-0472">Membrane</keyword>
<dbReference type="InterPro" id="IPR050298">
    <property type="entry name" value="Gram-neg_bact_OMP"/>
</dbReference>
<dbReference type="GO" id="GO:0046930">
    <property type="term" value="C:pore complex"/>
    <property type="evidence" value="ECO:0007669"/>
    <property type="project" value="UniProtKB-KW"/>
</dbReference>
<dbReference type="GO" id="GO:0009279">
    <property type="term" value="C:cell outer membrane"/>
    <property type="evidence" value="ECO:0007669"/>
    <property type="project" value="UniProtKB-SubCell"/>
</dbReference>
<comment type="subcellular location">
    <subcellularLocation>
        <location evidence="1">Cell outer membrane</location>
        <topology evidence="1">Multi-pass membrane protein</topology>
    </subcellularLocation>
</comment>
<dbReference type="Proteomes" id="UP000216354">
    <property type="component" value="Unassembled WGS sequence"/>
</dbReference>
<accession>A0A261SGV6</accession>
<evidence type="ECO:0000256" key="6">
    <source>
        <dbReference type="ARBA" id="ARBA00022729"/>
    </source>
</evidence>
<feature type="domain" description="Porin" evidence="12">
    <location>
        <begin position="8"/>
        <end position="348"/>
    </location>
</feature>
<keyword evidence="5" id="KW-0812">Transmembrane</keyword>
<dbReference type="PANTHER" id="PTHR34501:SF9">
    <property type="entry name" value="MAJOR OUTER MEMBRANE PROTEIN P.IA"/>
    <property type="match status" value="1"/>
</dbReference>
<sequence length="370" mass="39309">MTKTLLVAALMAGFAGVANAESSVTLYGVIDTGIGYNKIKGGGFDGSRIGTINGIQEGSRWGVRGSDELGDGLRAQFVLESGFDSSNGGRGQNGRLFGRQATLGLANDAWGVLEFGRQTNMSSKWLADIDPFYTSYTQSNIGTGFSSANTVRWDNMVMYRTPTVNGFQLGVGYAFNVDDTNGDQTGFGTADNTRGITAGLRYLSGPLNVTLTYEQLNGSNASAQPDADSATPRQYAIGASYDFEVVKLAAAYARTTDGWFGGQDLPAGTPLSDLFGNNRFVDGFKANAYMVGATVPVGGASSLFGSWQLIDPSNDQLTGGDEKMNVWSLGYTYNLSKRTNVYTYASYAKDYAFIDGVKSTAVGAGLVHRF</sequence>
<dbReference type="PRINTS" id="PR00184">
    <property type="entry name" value="NEISSPPORIN"/>
</dbReference>
<dbReference type="Pfam" id="PF13609">
    <property type="entry name" value="Porin_4"/>
    <property type="match status" value="1"/>
</dbReference>
<reference evidence="13 16" key="1">
    <citation type="submission" date="2017-05" db="EMBL/GenBank/DDBJ databases">
        <title>Complete and WGS of Bordetella genogroups.</title>
        <authorList>
            <person name="Spilker T."/>
            <person name="LiPuma J."/>
        </authorList>
    </citation>
    <scope>NUCLEOTIDE SEQUENCE [LARGE SCALE GENOMIC DNA]</scope>
    <source>
        <strain evidence="13 16">AU17610</strain>
    </source>
</reference>
<gene>
    <name evidence="14" type="ORF">CAL27_20860</name>
    <name evidence="13" type="ORF">CEG14_15465</name>
</gene>
<feature type="signal peptide" evidence="11">
    <location>
        <begin position="1"/>
        <end position="20"/>
    </location>
</feature>
<evidence type="ECO:0000256" key="11">
    <source>
        <dbReference type="SAM" id="SignalP"/>
    </source>
</evidence>
<evidence type="ECO:0000313" key="16">
    <source>
        <dbReference type="Proteomes" id="UP000217005"/>
    </source>
</evidence>
<dbReference type="EMBL" id="NEVR01000005">
    <property type="protein sequence ID" value="OZI57853.1"/>
    <property type="molecule type" value="Genomic_DNA"/>
</dbReference>
<comment type="subunit">
    <text evidence="2">Homotrimer.</text>
</comment>
<evidence type="ECO:0000256" key="5">
    <source>
        <dbReference type="ARBA" id="ARBA00022692"/>
    </source>
</evidence>
<keyword evidence="3" id="KW-0813">Transport</keyword>
<dbReference type="CDD" id="cd00342">
    <property type="entry name" value="gram_neg_porins"/>
    <property type="match status" value="1"/>
</dbReference>
<comment type="caution">
    <text evidence="13">The sequence shown here is derived from an EMBL/GenBank/DDBJ whole genome shotgun (WGS) entry which is preliminary data.</text>
</comment>
<dbReference type="InterPro" id="IPR033900">
    <property type="entry name" value="Gram_neg_porin_domain"/>
</dbReference>
<proteinExistence type="predicted"/>
<organism evidence="13 16">
    <name type="scientific">Bordetella genomosp. 1</name>
    <dbReference type="NCBI Taxonomy" id="1395607"/>
    <lineage>
        <taxon>Bacteria</taxon>
        <taxon>Pseudomonadati</taxon>
        <taxon>Pseudomonadota</taxon>
        <taxon>Betaproteobacteria</taxon>
        <taxon>Burkholderiales</taxon>
        <taxon>Alcaligenaceae</taxon>
        <taxon>Bordetella</taxon>
    </lineage>
</organism>
<evidence type="ECO:0000256" key="3">
    <source>
        <dbReference type="ARBA" id="ARBA00022448"/>
    </source>
</evidence>
<dbReference type="OrthoDB" id="8520696at2"/>
<keyword evidence="10" id="KW-0998">Cell outer membrane</keyword>
<evidence type="ECO:0000256" key="7">
    <source>
        <dbReference type="ARBA" id="ARBA00023065"/>
    </source>
</evidence>
<evidence type="ECO:0000256" key="9">
    <source>
        <dbReference type="ARBA" id="ARBA00023136"/>
    </source>
</evidence>
<evidence type="ECO:0000256" key="4">
    <source>
        <dbReference type="ARBA" id="ARBA00022452"/>
    </source>
</evidence>
<name>A0A261SGV6_9BORD</name>
<reference evidence="14 15" key="2">
    <citation type="submission" date="2017-05" db="EMBL/GenBank/DDBJ databases">
        <title>Complete and WGS of Bordetella genogroups.</title>
        <authorList>
            <person name="Spilker T."/>
            <person name="Lipuma J."/>
        </authorList>
    </citation>
    <scope>NUCLEOTIDE SEQUENCE [LARGE SCALE GENOMIC DNA]</scope>
    <source>
        <strain evidence="14 15">AU9795</strain>
    </source>
</reference>
<dbReference type="RefSeq" id="WP_094827201.1">
    <property type="nucleotide sequence ID" value="NZ_NEVL01000003.1"/>
</dbReference>
<evidence type="ECO:0000256" key="2">
    <source>
        <dbReference type="ARBA" id="ARBA00011233"/>
    </source>
</evidence>
<evidence type="ECO:0000313" key="14">
    <source>
        <dbReference type="EMBL" id="OZI57853.1"/>
    </source>
</evidence>
<dbReference type="AlphaFoldDB" id="A0A261SGV6"/>
<dbReference type="GO" id="GO:0015288">
    <property type="term" value="F:porin activity"/>
    <property type="evidence" value="ECO:0007669"/>
    <property type="project" value="UniProtKB-KW"/>
</dbReference>
<dbReference type="Proteomes" id="UP000217005">
    <property type="component" value="Unassembled WGS sequence"/>
</dbReference>
<dbReference type="GO" id="GO:0006811">
    <property type="term" value="P:monoatomic ion transport"/>
    <property type="evidence" value="ECO:0007669"/>
    <property type="project" value="UniProtKB-KW"/>
</dbReference>
<dbReference type="EMBL" id="NEVL01000003">
    <property type="protein sequence ID" value="OZI36395.1"/>
    <property type="molecule type" value="Genomic_DNA"/>
</dbReference>
<keyword evidence="8" id="KW-0626">Porin</keyword>
<evidence type="ECO:0000313" key="13">
    <source>
        <dbReference type="EMBL" id="OZI36395.1"/>
    </source>
</evidence>
<protein>
    <submittedName>
        <fullName evidence="13">Porin</fullName>
    </submittedName>
</protein>
<keyword evidence="7" id="KW-0406">Ion transport</keyword>
<keyword evidence="6 11" id="KW-0732">Signal</keyword>
<dbReference type="InterPro" id="IPR023614">
    <property type="entry name" value="Porin_dom_sf"/>
</dbReference>
<keyword evidence="15" id="KW-1185">Reference proteome</keyword>
<evidence type="ECO:0000259" key="12">
    <source>
        <dbReference type="Pfam" id="PF13609"/>
    </source>
</evidence>
<dbReference type="PANTHER" id="PTHR34501">
    <property type="entry name" value="PROTEIN YDDL-RELATED"/>
    <property type="match status" value="1"/>
</dbReference>
<dbReference type="Gene3D" id="2.40.160.10">
    <property type="entry name" value="Porin"/>
    <property type="match status" value="1"/>
</dbReference>
<evidence type="ECO:0000256" key="8">
    <source>
        <dbReference type="ARBA" id="ARBA00023114"/>
    </source>
</evidence>
<evidence type="ECO:0000256" key="1">
    <source>
        <dbReference type="ARBA" id="ARBA00004571"/>
    </source>
</evidence>
<dbReference type="SUPFAM" id="SSF56935">
    <property type="entry name" value="Porins"/>
    <property type="match status" value="1"/>
</dbReference>